<name>A0A0D6DXU9_9LACT</name>
<keyword evidence="1" id="KW-0812">Transmembrane</keyword>
<dbReference type="Proteomes" id="UP000033166">
    <property type="component" value="Chromosome I"/>
</dbReference>
<dbReference type="Gene3D" id="1.20.1280.290">
    <property type="match status" value="1"/>
</dbReference>
<reference evidence="3" key="1">
    <citation type="submission" date="2015-01" db="EMBL/GenBank/DDBJ databases">
        <authorList>
            <person name="Andreevskaya M."/>
        </authorList>
    </citation>
    <scope>NUCLEOTIDE SEQUENCE [LARGE SCALE GENOMIC DNA]</scope>
    <source>
        <strain evidence="3">MKFS47</strain>
    </source>
</reference>
<evidence type="ECO:0000256" key="1">
    <source>
        <dbReference type="SAM" id="Phobius"/>
    </source>
</evidence>
<sequence>MKNKVHLFIGSVGATIGLFVFLAYIPQIISNLNGDKSQPWQPLIAAISCLVWVLYGLTNQPKRDYILIIPNTLGVILGTLTFLTSL</sequence>
<feature type="transmembrane region" description="Helical" evidence="1">
    <location>
        <begin position="7"/>
        <end position="28"/>
    </location>
</feature>
<dbReference type="KEGG" id="lpk:LACPI_1389"/>
<keyword evidence="1" id="KW-0472">Membrane</keyword>
<proteinExistence type="predicted"/>
<dbReference type="EMBL" id="LN774769">
    <property type="protein sequence ID" value="CEN28589.1"/>
    <property type="molecule type" value="Genomic_DNA"/>
</dbReference>
<evidence type="ECO:0000313" key="3">
    <source>
        <dbReference type="Proteomes" id="UP000033166"/>
    </source>
</evidence>
<feature type="transmembrane region" description="Helical" evidence="1">
    <location>
        <begin position="65"/>
        <end position="83"/>
    </location>
</feature>
<gene>
    <name evidence="2" type="ORF">LACPI_1389</name>
</gene>
<feature type="transmembrane region" description="Helical" evidence="1">
    <location>
        <begin position="40"/>
        <end position="58"/>
    </location>
</feature>
<keyword evidence="1" id="KW-1133">Transmembrane helix</keyword>
<dbReference type="Pfam" id="PF03083">
    <property type="entry name" value="MtN3_slv"/>
    <property type="match status" value="1"/>
</dbReference>
<protein>
    <submittedName>
        <fullName evidence="2">Small membrane protein</fullName>
    </submittedName>
</protein>
<dbReference type="HOGENOM" id="CLU_163406_1_0_9"/>
<dbReference type="InterPro" id="IPR004316">
    <property type="entry name" value="SWEET_rpt"/>
</dbReference>
<accession>A0A0D6DXU9</accession>
<organism evidence="2 3">
    <name type="scientific">Pseudolactococcus piscium MKFS47</name>
    <dbReference type="NCBI Taxonomy" id="297352"/>
    <lineage>
        <taxon>Bacteria</taxon>
        <taxon>Bacillati</taxon>
        <taxon>Bacillota</taxon>
        <taxon>Bacilli</taxon>
        <taxon>Lactobacillales</taxon>
        <taxon>Streptococcaceae</taxon>
        <taxon>Pseudolactococcus</taxon>
    </lineage>
</organism>
<dbReference type="GO" id="GO:0016020">
    <property type="term" value="C:membrane"/>
    <property type="evidence" value="ECO:0007669"/>
    <property type="project" value="InterPro"/>
</dbReference>
<evidence type="ECO:0000313" key="2">
    <source>
        <dbReference type="EMBL" id="CEN28589.1"/>
    </source>
</evidence>
<dbReference type="RefSeq" id="WP_047915698.1">
    <property type="nucleotide sequence ID" value="NZ_LN774769.1"/>
</dbReference>
<dbReference type="STRING" id="1364.LP2241_30405"/>
<dbReference type="AlphaFoldDB" id="A0A0D6DXU9"/>